<name>A0A6J7ZWI1_MYTCO</name>
<keyword evidence="2" id="KW-1185">Reference proteome</keyword>
<accession>A0A6J7ZWI1</accession>
<dbReference type="InterPro" id="IPR043129">
    <property type="entry name" value="ATPase_NBD"/>
</dbReference>
<evidence type="ECO:0000313" key="1">
    <source>
        <dbReference type="EMBL" id="CAC5356763.1"/>
    </source>
</evidence>
<dbReference type="Proteomes" id="UP000507470">
    <property type="component" value="Unassembled WGS sequence"/>
</dbReference>
<dbReference type="AlphaFoldDB" id="A0A6J7ZWI1"/>
<proteinExistence type="predicted"/>
<dbReference type="Gene3D" id="3.90.640.10">
    <property type="entry name" value="Actin, Chain A, domain 4"/>
    <property type="match status" value="1"/>
</dbReference>
<dbReference type="OrthoDB" id="10423635at2759"/>
<dbReference type="PANTHER" id="PTHR14187">
    <property type="entry name" value="ALPHA KINASE/ELONGATION FACTOR 2 KINASE"/>
    <property type="match status" value="1"/>
</dbReference>
<dbReference type="SUPFAM" id="SSF53067">
    <property type="entry name" value="Actin-like ATPase domain"/>
    <property type="match status" value="1"/>
</dbReference>
<evidence type="ECO:0000313" key="2">
    <source>
        <dbReference type="Proteomes" id="UP000507470"/>
    </source>
</evidence>
<gene>
    <name evidence="1" type="ORF">MCOR_754</name>
</gene>
<dbReference type="EMBL" id="CACVKT020000181">
    <property type="protein sequence ID" value="CAC5356763.1"/>
    <property type="molecule type" value="Genomic_DNA"/>
</dbReference>
<organism evidence="1 2">
    <name type="scientific">Mytilus coruscus</name>
    <name type="common">Sea mussel</name>
    <dbReference type="NCBI Taxonomy" id="42192"/>
    <lineage>
        <taxon>Eukaryota</taxon>
        <taxon>Metazoa</taxon>
        <taxon>Spiralia</taxon>
        <taxon>Lophotrochozoa</taxon>
        <taxon>Mollusca</taxon>
        <taxon>Bivalvia</taxon>
        <taxon>Autobranchia</taxon>
        <taxon>Pteriomorphia</taxon>
        <taxon>Mytilida</taxon>
        <taxon>Mytiloidea</taxon>
        <taxon>Mytilidae</taxon>
        <taxon>Mytilinae</taxon>
        <taxon>Mytilus</taxon>
    </lineage>
</organism>
<dbReference type="PANTHER" id="PTHR14187:SF5">
    <property type="entry name" value="HEAT SHOCK 70 KDA PROTEIN 12A"/>
    <property type="match status" value="1"/>
</dbReference>
<dbReference type="Gene3D" id="3.30.420.40">
    <property type="match status" value="2"/>
</dbReference>
<protein>
    <submittedName>
        <fullName evidence="1">Uncharacterized protein</fullName>
    </submittedName>
</protein>
<sequence length="346" mass="39059">MTTPFIILNQWRTDDLLLNHYLLILGCSADITVLKKDTNQVIEKYRTTGSDCGGTSVNNSFLEFLDKIFGSQFMTSLRKDDPHTLLCLESELEWLKRCVEGKKTRKINMTVPYVALDSFCIKYHAKHLSEVISSSVYGNGISLRYDKMQIESDIIHNLFKPTVDNIINLMKNVFTDYKDAHNVMDIVMVGGFSECILVQDAVRQMFTDKNIILPKDSGQAVMKGAVLCGHQPCQYVKISSSEEMSNSILTKLSQLNRNDFKDLVASGTFATYENRVYLAGPCNIGKSSLASILIGETIPKTWFSTDGLIIHYGRNGIDLQHRKMLPLRKGTRELNLGLVLYVKKSF</sequence>
<reference evidence="1 2" key="1">
    <citation type="submission" date="2020-06" db="EMBL/GenBank/DDBJ databases">
        <authorList>
            <person name="Li R."/>
            <person name="Bekaert M."/>
        </authorList>
    </citation>
    <scope>NUCLEOTIDE SEQUENCE [LARGE SCALE GENOMIC DNA]</scope>
    <source>
        <strain evidence="2">wild</strain>
    </source>
</reference>